<reference evidence="3" key="1">
    <citation type="submission" date="2016-08" db="EMBL/GenBank/DDBJ databases">
        <authorList>
            <person name="Varghese N."/>
            <person name="Submissions Spin"/>
        </authorList>
    </citation>
    <scope>NUCLEOTIDE SEQUENCE [LARGE SCALE GENOMIC DNA]</scope>
    <source>
        <strain evidence="3">CCBAU 57015</strain>
    </source>
</reference>
<evidence type="ECO:0000259" key="1">
    <source>
        <dbReference type="Pfam" id="PF06568"/>
    </source>
</evidence>
<dbReference type="STRING" id="52131.GA0061100_101254"/>
<evidence type="ECO:0000313" key="3">
    <source>
        <dbReference type="Proteomes" id="UP000186228"/>
    </source>
</evidence>
<dbReference type="OrthoDB" id="8116829at2"/>
<keyword evidence="3" id="KW-1185">Reference proteome</keyword>
<sequence length="67" mass="7881">MTTISYRQTGTRNPFPSGSSYMPFFSRLANRWQQWRSLRELESLSDDMRKDLGWPAANEIKNPKATR</sequence>
<dbReference type="AlphaFoldDB" id="A0A1C3TY83"/>
<dbReference type="RefSeq" id="WP_075850811.1">
    <property type="nucleotide sequence ID" value="NZ_FMAC01000001.1"/>
</dbReference>
<gene>
    <name evidence="2" type="ORF">GA0061100_101254</name>
</gene>
<proteinExistence type="predicted"/>
<organism evidence="2 3">
    <name type="scientific">Rhizobium hainanense</name>
    <dbReference type="NCBI Taxonomy" id="52131"/>
    <lineage>
        <taxon>Bacteria</taxon>
        <taxon>Pseudomonadati</taxon>
        <taxon>Pseudomonadota</taxon>
        <taxon>Alphaproteobacteria</taxon>
        <taxon>Hyphomicrobiales</taxon>
        <taxon>Rhizobiaceae</taxon>
        <taxon>Rhizobium/Agrobacterium group</taxon>
        <taxon>Rhizobium</taxon>
    </lineage>
</organism>
<dbReference type="Proteomes" id="UP000186228">
    <property type="component" value="Unassembled WGS sequence"/>
</dbReference>
<name>A0A1C3TY83_9HYPH</name>
<dbReference type="EMBL" id="FMAC01000001">
    <property type="protein sequence ID" value="SCB08075.1"/>
    <property type="molecule type" value="Genomic_DNA"/>
</dbReference>
<protein>
    <recommendedName>
        <fullName evidence="1">YjiS-like domain-containing protein</fullName>
    </recommendedName>
</protein>
<feature type="domain" description="YjiS-like" evidence="1">
    <location>
        <begin position="25"/>
        <end position="53"/>
    </location>
</feature>
<evidence type="ECO:0000313" key="2">
    <source>
        <dbReference type="EMBL" id="SCB08075.1"/>
    </source>
</evidence>
<dbReference type="InterPro" id="IPR009506">
    <property type="entry name" value="YjiS-like"/>
</dbReference>
<accession>A0A1C3TY83</accession>
<dbReference type="Pfam" id="PF06568">
    <property type="entry name" value="YjiS-like"/>
    <property type="match status" value="1"/>
</dbReference>